<keyword evidence="6 13" id="KW-0547">Nucleotide-binding</keyword>
<keyword evidence="9 13" id="KW-0067">ATP-binding</keyword>
<dbReference type="GO" id="GO:0004638">
    <property type="term" value="F:phosphoribosylaminoimidazole carboxylase activity"/>
    <property type="evidence" value="ECO:0007669"/>
    <property type="project" value="UniProtKB-EC"/>
</dbReference>
<evidence type="ECO:0000256" key="6">
    <source>
        <dbReference type="ARBA" id="ARBA00022741"/>
    </source>
</evidence>
<comment type="pathway">
    <text evidence="2">Purine metabolism; IMP biosynthesis via de novo pathway; 5-amino-1-(5-phospho-D-ribosyl)imidazole-4-carboxylate from 5-amino-1-(5-phospho-D-ribosyl)imidazole (carboxylase route): step 1/1.</text>
</comment>
<dbReference type="EMBL" id="JAACJO010000001">
    <property type="protein sequence ID" value="KAF5364355.1"/>
    <property type="molecule type" value="Genomic_DNA"/>
</dbReference>
<evidence type="ECO:0000256" key="9">
    <source>
        <dbReference type="ARBA" id="ARBA00022840"/>
    </source>
</evidence>
<dbReference type="SMART" id="SM01001">
    <property type="entry name" value="AIRC"/>
    <property type="match status" value="1"/>
</dbReference>
<dbReference type="InterPro" id="IPR016185">
    <property type="entry name" value="PreATP-grasp_dom_sf"/>
</dbReference>
<comment type="caution">
    <text evidence="16">The sequence shown here is derived from an EMBL/GenBank/DDBJ whole genome shotgun (WGS) entry which is preliminary data.</text>
</comment>
<feature type="compositionally biased region" description="Basic and acidic residues" evidence="14">
    <location>
        <begin position="704"/>
        <end position="714"/>
    </location>
</feature>
<dbReference type="PANTHER" id="PTHR11609">
    <property type="entry name" value="PURINE BIOSYNTHESIS PROTEIN 6/7, PUR6/7"/>
    <property type="match status" value="1"/>
</dbReference>
<dbReference type="InterPro" id="IPR003135">
    <property type="entry name" value="ATP-grasp_carboxylate-amine"/>
</dbReference>
<comment type="similarity">
    <text evidence="3">In the C-terminal section; belongs to the AIR carboxylase family. Class I subfamily.</text>
</comment>
<dbReference type="InterPro" id="IPR054350">
    <property type="entry name" value="PurT/PurK_preATP-grasp"/>
</dbReference>
<dbReference type="Gene3D" id="3.40.50.20">
    <property type="match status" value="1"/>
</dbReference>
<evidence type="ECO:0000256" key="3">
    <source>
        <dbReference type="ARBA" id="ARBA00006114"/>
    </source>
</evidence>
<dbReference type="SUPFAM" id="SSF51246">
    <property type="entry name" value="Rudiment single hybrid motif"/>
    <property type="match status" value="1"/>
</dbReference>
<dbReference type="Pfam" id="PF22660">
    <property type="entry name" value="RS_preATP-grasp-like"/>
    <property type="match status" value="1"/>
</dbReference>
<feature type="repeat" description="ANK" evidence="12">
    <location>
        <begin position="1600"/>
        <end position="1622"/>
    </location>
</feature>
<keyword evidence="17" id="KW-1185">Reference proteome</keyword>
<feature type="region of interest" description="Disordered" evidence="14">
    <location>
        <begin position="1061"/>
        <end position="1100"/>
    </location>
</feature>
<dbReference type="GO" id="GO:0005524">
    <property type="term" value="F:ATP binding"/>
    <property type="evidence" value="ECO:0007669"/>
    <property type="project" value="UniProtKB-UniRule"/>
</dbReference>
<dbReference type="NCBIfam" id="TIGR01161">
    <property type="entry name" value="purK"/>
    <property type="match status" value="1"/>
</dbReference>
<dbReference type="InterPro" id="IPR040686">
    <property type="entry name" value="PurK_C"/>
</dbReference>
<evidence type="ECO:0000313" key="16">
    <source>
        <dbReference type="EMBL" id="KAF5364355.1"/>
    </source>
</evidence>
<dbReference type="InterPro" id="IPR005875">
    <property type="entry name" value="PurK"/>
</dbReference>
<evidence type="ECO:0000256" key="13">
    <source>
        <dbReference type="PROSITE-ProRule" id="PRU00409"/>
    </source>
</evidence>
<dbReference type="PROSITE" id="PS50297">
    <property type="entry name" value="ANK_REP_REGION"/>
    <property type="match status" value="3"/>
</dbReference>
<dbReference type="Proteomes" id="UP000559027">
    <property type="component" value="Unassembled WGS sequence"/>
</dbReference>
<gene>
    <name evidence="16" type="ORF">D9756_001114</name>
</gene>
<dbReference type="Gene3D" id="3.30.470.20">
    <property type="entry name" value="ATP-grasp fold, B domain"/>
    <property type="match status" value="1"/>
</dbReference>
<evidence type="ECO:0000256" key="12">
    <source>
        <dbReference type="PROSITE-ProRule" id="PRU00023"/>
    </source>
</evidence>
<dbReference type="Pfam" id="PF00023">
    <property type="entry name" value="Ank"/>
    <property type="match status" value="1"/>
</dbReference>
<comment type="catalytic activity">
    <reaction evidence="1">
        <text>5-amino-1-(5-phospho-D-ribosyl)imidazole-4-carboxylate + H(+) = 5-amino-1-(5-phospho-beta-D-ribosyl)imidazole + CO2</text>
        <dbReference type="Rhea" id="RHEA:10792"/>
        <dbReference type="ChEBI" id="CHEBI:15378"/>
        <dbReference type="ChEBI" id="CHEBI:16526"/>
        <dbReference type="ChEBI" id="CHEBI:77657"/>
        <dbReference type="ChEBI" id="CHEBI:137981"/>
        <dbReference type="EC" id="4.1.1.21"/>
    </reaction>
</comment>
<feature type="repeat" description="ANK" evidence="12">
    <location>
        <begin position="537"/>
        <end position="561"/>
    </location>
</feature>
<feature type="compositionally biased region" description="Acidic residues" evidence="14">
    <location>
        <begin position="715"/>
        <end position="724"/>
    </location>
</feature>
<dbReference type="UniPathway" id="UPA00074">
    <property type="reaction ID" value="UER00130"/>
</dbReference>
<dbReference type="PROSITE" id="PS50975">
    <property type="entry name" value="ATP_GRASP"/>
    <property type="match status" value="1"/>
</dbReference>
<accession>A0A8H5LNP8</accession>
<evidence type="ECO:0000256" key="2">
    <source>
        <dbReference type="ARBA" id="ARBA00004747"/>
    </source>
</evidence>
<dbReference type="NCBIfam" id="NF004679">
    <property type="entry name" value="PRK06019.1-5"/>
    <property type="match status" value="1"/>
</dbReference>
<sequence length="2600" mass="287505">MLLMPHSAEGTAFLTRLNALSDSPGLKLDNVLQPSLDDEQELRKLFAQDKTNARLSSPYVGLIDVFGPDTDTLRKTRARVVDYESEESLSGQHIMPLKETERRKDGELSMVVNLDEFRKNWSIFTEGSLSQLFDWNNVIAAGGSVLSSLLPLTAENKKSKRAIRKYYHSAAFPSSDIDLFLWGLTPEQAEKKIITIYEAVRDSVPWDLVEAPLTMTHPAQYPYRSVQIVLRLYQSPAEVLAGFDVDAPCCAYDGEHVWANPRALMAMIRQCNTVDVTRRSPSYEVRLAKYAKRGFEVYVPSLRRQGIDPTIYERSIIKIEGLARLLVLEKISDADARYNFLESRRNLRGRPYALRPPASRKKRKYKGDLKTEIGGLEMNDYDVASLHIPYGPGWDAKRIDKLVYQTDLGMNSTFNPKNKGRRLHRHPAFFGTIEECIEDCCEHCPEPIDEDERKLQAEDDEKYIRGRIAFIEENPGRQSLSGSFNPIDEGEWSEQVYIRPLQKLFNAISTRNLPLVRSLLEENKTTNAIDLANRDHVGRTALHLAILVKDQEIAKALVDEGCRMIARIVDGRTALHMAAQYGLDSLIEKMFEKSRENKEEAEGKAKEAGKGEKDTDEDEEMKDGTTPPPDTTTEPERPSSEDDWSSDENDGKAADDSMEVDDEGVDAQGESDEGESVEDESDEDEYDDCGDEDEDGARKKKKKKEESEESRPIVEEDNEDDPDILDVNAGDWDQGFTPLCYAVLYSTRSTVDILLRNGADPNQAAVPCGNSWDYTSNLLPLFLTLVRRDTDADIAVLIAERLIEAGATASTADDSLMTVLHHTVAARKPRILDMMLRKDPGAKKALDFPWVTFGSSTFPVSTAIAGGAYALLLILLAHGAKINPTGADVARAKAMSSNTESRIWGYGDVQDYSKQAYMPVETALAQGDYIVDVLLENGAEVNRGVYNAYARYAQDDKKKTIFDWVVKAVETELPKQIKEIKKELDDFDEKMKTRTYSPPTEGLKSWKEYLDDFHTQYTTTSNKTGLDNLVHQRKMKQEELAQREKTREFFQHVHTSLESLGAKTWKQLHPPSDDDSDGPMRAHLGGYRSPSESPKDQPKPRYMLLSRYYRRDWVPHEQSERYDELFEAAYKGDDAKIEKLCVPDLEEDADANAIPVQISAEAIIHGGLDGGRELRTGLTPLHAAIAGKRWNTAKLIMGIAAAQYKIEDDNDEDEMQAKLFELVDEEDDDTDDNDSVYSDVTIDAKKRQTKFVDIAKKISLRTEVHPSKLLMTTPSWVLNGNVLHMVLIQKTIRENNFEAFVHLFNIQESLDPKQVTQTDALLNTILEADNPKFLDELIRRAGVGLDIDTIHQIPGEEHPTPLNDQNRLYLGLNIHGKKRADLARKGDPNANQSEQRTPPLLWQAIAEGAKSVIEYLASEKPLSAYKHFAANGEGNKAEWLRHSKSLETSLSDWLGWHVSEIGENPLSVAVFSNQKELLPLLFSKNAKLMGSVLHGKIKFSGFNLLLIAANKGCDKEVFEFLLKKGVSPLEVDSLDRRNKRDLVEYLLEYLPREASEELLAGRTKEKLSTPLHIAVKESNPRLVEVILGFTQHNVLAYDARGFTPLHYAVKSGFVGITEALLKAIPEDGLYLENGVGKTPYEDAEKRAMLPTTSSFHLSRPSILGDASIRVRQDIEAMEKELQSVIETLKLLLNNGTIEKGATLPNSFEKFVSASEGRLAKLKSQTAIAKEEEEAEKAKKEKENDGEDKALDPKDKQDAILTFNAVSRAVGSNAAKRILIHLKDVQKSVAVDLDRVNGPEEHHNEGDGLEEGGDKDNEHKGMIFYSHDTAYPITTSISDTSPSALLEKISAPDARESISSANLPVPSSSRSFWKPSATEDIQNLRNFSFSSISFSSALASPRGGRKEGISAGGGDGDGDLRNLLDFLGVGVVVGNLSFEGATALVLVLELESEESESDSDSEDSSTGFETFGTVLTIFGNDSSSEEDDSELEDELDNEAARLLRFLVRFFGAGFADLAGGMNKTVGVLGTRGGQLGRMLGASASLLNVNVVVLDSGEHGPAKQILAPPTPQLSHIDGSFANPAKIRELAAKVDILTVEIEHVDADALQEIQKSTSVEIHPNPSTIKIIQDKFNQKEHLSTHGSPVSQYIGVASTPEAVRAAGDKLGYPLMLKSRTLAYDGRGNFVVRQESQVEEAIAALGGRPLYTEKWVPFTKEIAVMVVRTTKGEVVSYPVVETVHKDNICHLVFAPLRSRDASLEDRARKVAEEAIRSFPGAGIFGVEMFLMESGNIYINEIAPRPHNSGHYTIEACETSQYENHLRAILSLPLGSTALKVPSTVMLNLIGHSSSMKEINDTVQVALTVPGATVHLYGKSECRKGRKMGHITLVADSDAELRSRLRPLLQSLPSTTPEELEAYAPASQTPGSGFSSRNPLVGIIMGSDSDLPVMLPAARILDQFNVPYELTIVSAHRTPDRLVEYARSASTRGLKTVIAGAGGAAHLPGMVAAMTPLPVIGVPVKGSTLDGVDSLHSIVQMPRGIPVATVAINNGVNAGLLAVRILSAGIPSLIGAMADYMKNMEKEVLGKVEKLEEVGWEQYQVKRG</sequence>
<dbReference type="Gene3D" id="3.30.1490.20">
    <property type="entry name" value="ATP-grasp fold, A domain"/>
    <property type="match status" value="1"/>
</dbReference>
<evidence type="ECO:0000313" key="17">
    <source>
        <dbReference type="Proteomes" id="UP000559027"/>
    </source>
</evidence>
<dbReference type="PANTHER" id="PTHR11609:SF5">
    <property type="entry name" value="PHOSPHORIBOSYLAMINOIMIDAZOLE CARBOXYLASE"/>
    <property type="match status" value="1"/>
</dbReference>
<dbReference type="InterPro" id="IPR036770">
    <property type="entry name" value="Ankyrin_rpt-contain_sf"/>
</dbReference>
<evidence type="ECO:0000256" key="7">
    <source>
        <dbReference type="ARBA" id="ARBA00022755"/>
    </source>
</evidence>
<dbReference type="SMART" id="SM00248">
    <property type="entry name" value="ANK"/>
    <property type="match status" value="9"/>
</dbReference>
<dbReference type="GO" id="GO:0006189">
    <property type="term" value="P:'de novo' IMP biosynthetic process"/>
    <property type="evidence" value="ECO:0007669"/>
    <property type="project" value="UniProtKB-UniPathway"/>
</dbReference>
<dbReference type="OrthoDB" id="539213at2759"/>
<reference evidence="16 17" key="1">
    <citation type="journal article" date="2020" name="ISME J.">
        <title>Uncovering the hidden diversity of litter-decomposition mechanisms in mushroom-forming fungi.</title>
        <authorList>
            <person name="Floudas D."/>
            <person name="Bentzer J."/>
            <person name="Ahren D."/>
            <person name="Johansson T."/>
            <person name="Persson P."/>
            <person name="Tunlid A."/>
        </authorList>
    </citation>
    <scope>NUCLEOTIDE SEQUENCE [LARGE SCALE GENOMIC DNA]</scope>
    <source>
        <strain evidence="16 17">CBS 146.42</strain>
    </source>
</reference>
<dbReference type="GO" id="GO:0046872">
    <property type="term" value="F:metal ion binding"/>
    <property type="evidence" value="ECO:0007669"/>
    <property type="project" value="InterPro"/>
</dbReference>
<dbReference type="InterPro" id="IPR011054">
    <property type="entry name" value="Rudment_hybrid_motif"/>
</dbReference>
<dbReference type="PROSITE" id="PS50088">
    <property type="entry name" value="ANK_REPEAT"/>
    <property type="match status" value="3"/>
</dbReference>
<dbReference type="Gene3D" id="1.25.40.20">
    <property type="entry name" value="Ankyrin repeat-containing domain"/>
    <property type="match status" value="3"/>
</dbReference>
<dbReference type="Pfam" id="PF00731">
    <property type="entry name" value="AIRC"/>
    <property type="match status" value="1"/>
</dbReference>
<feature type="compositionally biased region" description="Basic and acidic residues" evidence="14">
    <location>
        <begin position="1735"/>
        <end position="1752"/>
    </location>
</feature>
<dbReference type="SUPFAM" id="SSF52255">
    <property type="entry name" value="N5-CAIR mutase (phosphoribosylaminoimidazole carboxylase, PurE)"/>
    <property type="match status" value="1"/>
</dbReference>
<dbReference type="EC" id="4.1.1.21" evidence="4"/>
<dbReference type="Pfam" id="PF02222">
    <property type="entry name" value="ATP-grasp"/>
    <property type="match status" value="1"/>
</dbReference>
<keyword evidence="12" id="KW-0040">ANK repeat</keyword>
<dbReference type="NCBIfam" id="TIGR01162">
    <property type="entry name" value="purE"/>
    <property type="match status" value="1"/>
</dbReference>
<dbReference type="InterPro" id="IPR013815">
    <property type="entry name" value="ATP_grasp_subdomain_1"/>
</dbReference>
<dbReference type="Pfam" id="PF12796">
    <property type="entry name" value="Ank_2"/>
    <property type="match status" value="2"/>
</dbReference>
<keyword evidence="7" id="KW-0658">Purine biosynthesis</keyword>
<dbReference type="InterPro" id="IPR033747">
    <property type="entry name" value="PurE_ClassI"/>
</dbReference>
<keyword evidence="10" id="KW-0456">Lyase</keyword>
<dbReference type="InterPro" id="IPR011761">
    <property type="entry name" value="ATP-grasp"/>
</dbReference>
<evidence type="ECO:0000256" key="4">
    <source>
        <dbReference type="ARBA" id="ARBA00012329"/>
    </source>
</evidence>
<evidence type="ECO:0000256" key="11">
    <source>
        <dbReference type="ARBA" id="ARBA00031607"/>
    </source>
</evidence>
<dbReference type="Gene3D" id="3.40.50.1970">
    <property type="match status" value="1"/>
</dbReference>
<dbReference type="FunFam" id="3.30.470.20:FF:000037">
    <property type="entry name" value="Phosphoribosylaminoimidazole carboxylase, chloroplastic"/>
    <property type="match status" value="1"/>
</dbReference>
<dbReference type="HAMAP" id="MF_01929">
    <property type="entry name" value="PurE_classI"/>
    <property type="match status" value="1"/>
</dbReference>
<dbReference type="SUPFAM" id="SSF48403">
    <property type="entry name" value="Ankyrin repeat"/>
    <property type="match status" value="2"/>
</dbReference>
<dbReference type="FunFam" id="3.40.50.1970:FF:000013">
    <property type="entry name" value="Phosphoribosylaminoimidazole carboxylase"/>
    <property type="match status" value="1"/>
</dbReference>
<feature type="region of interest" description="Disordered" evidence="14">
    <location>
        <begin position="594"/>
        <end position="729"/>
    </location>
</feature>
<evidence type="ECO:0000259" key="15">
    <source>
        <dbReference type="PROSITE" id="PS50975"/>
    </source>
</evidence>
<feature type="compositionally biased region" description="Basic and acidic residues" evidence="14">
    <location>
        <begin position="594"/>
        <end position="613"/>
    </location>
</feature>
<dbReference type="SUPFAM" id="SSF52440">
    <property type="entry name" value="PreATP-grasp domain"/>
    <property type="match status" value="1"/>
</dbReference>
<feature type="compositionally biased region" description="Acidic residues" evidence="14">
    <location>
        <begin position="656"/>
        <end position="695"/>
    </location>
</feature>
<protein>
    <recommendedName>
        <fullName evidence="5">Phosphoribosylaminoimidazole carboxylase</fullName>
        <ecNumber evidence="4">4.1.1.21</ecNumber>
    </recommendedName>
    <alternativeName>
        <fullName evidence="11">AIR carboxylase</fullName>
    </alternativeName>
</protein>
<keyword evidence="8" id="KW-0210">Decarboxylase</keyword>
<feature type="repeat" description="ANK" evidence="12">
    <location>
        <begin position="734"/>
        <end position="766"/>
    </location>
</feature>
<evidence type="ECO:0000256" key="5">
    <source>
        <dbReference type="ARBA" id="ARBA00021059"/>
    </source>
</evidence>
<name>A0A8H5LNP8_9AGAR</name>
<dbReference type="InterPro" id="IPR002110">
    <property type="entry name" value="Ankyrin_rpt"/>
</dbReference>
<evidence type="ECO:0000256" key="8">
    <source>
        <dbReference type="ARBA" id="ARBA00022793"/>
    </source>
</evidence>
<dbReference type="SUPFAM" id="SSF56059">
    <property type="entry name" value="Glutathione synthetase ATP-binding domain-like"/>
    <property type="match status" value="1"/>
</dbReference>
<dbReference type="Pfam" id="PF17769">
    <property type="entry name" value="PurK_C"/>
    <property type="match status" value="1"/>
</dbReference>
<evidence type="ECO:0000256" key="14">
    <source>
        <dbReference type="SAM" id="MobiDB-lite"/>
    </source>
</evidence>
<feature type="domain" description="ATP-grasp" evidence="15">
    <location>
        <begin position="2134"/>
        <end position="2322"/>
    </location>
</feature>
<organism evidence="16 17">
    <name type="scientific">Leucocoprinus leucothites</name>
    <dbReference type="NCBI Taxonomy" id="201217"/>
    <lineage>
        <taxon>Eukaryota</taxon>
        <taxon>Fungi</taxon>
        <taxon>Dikarya</taxon>
        <taxon>Basidiomycota</taxon>
        <taxon>Agaricomycotina</taxon>
        <taxon>Agaricomycetes</taxon>
        <taxon>Agaricomycetidae</taxon>
        <taxon>Agaricales</taxon>
        <taxon>Agaricineae</taxon>
        <taxon>Agaricaceae</taxon>
        <taxon>Leucocoprinus</taxon>
    </lineage>
</organism>
<proteinExistence type="inferred from homology"/>
<evidence type="ECO:0000256" key="1">
    <source>
        <dbReference type="ARBA" id="ARBA00001244"/>
    </source>
</evidence>
<evidence type="ECO:0000256" key="10">
    <source>
        <dbReference type="ARBA" id="ARBA00023239"/>
    </source>
</evidence>
<dbReference type="InterPro" id="IPR000031">
    <property type="entry name" value="PurE_dom"/>
</dbReference>
<feature type="region of interest" description="Disordered" evidence="14">
    <location>
        <begin position="1796"/>
        <end position="1815"/>
    </location>
</feature>
<dbReference type="HAMAP" id="MF_01928">
    <property type="entry name" value="PurK"/>
    <property type="match status" value="1"/>
</dbReference>
<feature type="region of interest" description="Disordered" evidence="14">
    <location>
        <begin position="1731"/>
        <end position="1752"/>
    </location>
</feature>